<evidence type="ECO:0000256" key="2">
    <source>
        <dbReference type="ARBA" id="ARBA00023157"/>
    </source>
</evidence>
<dbReference type="EMBL" id="JABVXQ010000014">
    <property type="protein sequence ID" value="KAF6076930.1"/>
    <property type="molecule type" value="Genomic_DNA"/>
</dbReference>
<reference evidence="10 11" key="1">
    <citation type="journal article" date="2020" name="Nature">
        <title>Six reference-quality genomes reveal evolution of bat adaptations.</title>
        <authorList>
            <person name="Jebb D."/>
            <person name="Huang Z."/>
            <person name="Pippel M."/>
            <person name="Hughes G.M."/>
            <person name="Lavrichenko K."/>
            <person name="Devanna P."/>
            <person name="Winkler S."/>
            <person name="Jermiin L.S."/>
            <person name="Skirmuntt E.C."/>
            <person name="Katzourakis A."/>
            <person name="Burkitt-Gray L."/>
            <person name="Ray D.A."/>
            <person name="Sullivan K.A.M."/>
            <person name="Roscito J.G."/>
            <person name="Kirilenko B.M."/>
            <person name="Davalos L.M."/>
            <person name="Corthals A.P."/>
            <person name="Power M.L."/>
            <person name="Jones G."/>
            <person name="Ransome R.D."/>
            <person name="Dechmann D.K.N."/>
            <person name="Locatelli A.G."/>
            <person name="Puechmaille S.J."/>
            <person name="Fedrigo O."/>
            <person name="Jarvis E.D."/>
            <person name="Hiller M."/>
            <person name="Vernes S.C."/>
            <person name="Myers E.W."/>
            <person name="Teeling E.C."/>
        </authorList>
    </citation>
    <scope>NUCLEOTIDE SEQUENCE [LARGE SCALE GENOMIC DNA]</scope>
    <source>
        <strain evidence="10">Bat1K_MPI-CBG_1</strain>
    </source>
</reference>
<evidence type="ECO:0000256" key="7">
    <source>
        <dbReference type="SAM" id="Phobius"/>
    </source>
</evidence>
<keyword evidence="1 8" id="KW-0732">Signal</keyword>
<dbReference type="PANTHER" id="PTHR44337">
    <property type="entry name" value="CARCINOEMBRYONIC ANTIGEN-RELATED CELL ADHESION MOLECULE 8"/>
    <property type="match status" value="1"/>
</dbReference>
<evidence type="ECO:0000313" key="10">
    <source>
        <dbReference type="EMBL" id="KAF6076930.1"/>
    </source>
</evidence>
<dbReference type="InterPro" id="IPR007110">
    <property type="entry name" value="Ig-like_dom"/>
</dbReference>
<dbReference type="InterPro" id="IPR003598">
    <property type="entry name" value="Ig_sub2"/>
</dbReference>
<dbReference type="InterPro" id="IPR052598">
    <property type="entry name" value="IgSF_CEA-related"/>
</dbReference>
<evidence type="ECO:0000256" key="8">
    <source>
        <dbReference type="SAM" id="SignalP"/>
    </source>
</evidence>
<keyword evidence="3" id="KW-0325">Glycoprotein</keyword>
<comment type="caution">
    <text evidence="10">The sequence shown here is derived from an EMBL/GenBank/DDBJ whole genome shotgun (WGS) entry which is preliminary data.</text>
</comment>
<keyword evidence="4" id="KW-0393">Immunoglobulin domain</keyword>
<dbReference type="AlphaFoldDB" id="A0A834DBL7"/>
<dbReference type="SMART" id="SM00408">
    <property type="entry name" value="IGc2"/>
    <property type="match status" value="4"/>
</dbReference>
<keyword evidence="2" id="KW-1015">Disulfide bond</keyword>
<feature type="region of interest" description="Disordered" evidence="6">
    <location>
        <begin position="477"/>
        <end position="503"/>
    </location>
</feature>
<proteinExistence type="inferred from homology"/>
<accession>A0A834DBL7</accession>
<evidence type="ECO:0000313" key="11">
    <source>
        <dbReference type="Proteomes" id="UP000664940"/>
    </source>
</evidence>
<feature type="chain" id="PRO_5032677016" evidence="8">
    <location>
        <begin position="20"/>
        <end position="592"/>
    </location>
</feature>
<feature type="domain" description="Ig-like" evidence="9">
    <location>
        <begin position="343"/>
        <end position="431"/>
    </location>
</feature>
<dbReference type="InterPro" id="IPR013783">
    <property type="entry name" value="Ig-like_fold"/>
</dbReference>
<feature type="signal peptide" evidence="8">
    <location>
        <begin position="1"/>
        <end position="19"/>
    </location>
</feature>
<sequence>MGPHWAGILLSASLWTAWSLPAATQLDLDATLLNVSLSEKDRFCAWDPLGTQTHGRFRDVELPAKPTISVSPGIVTEKAEKVTFRCDTKDINPNIHWVFSNRPLVLHERIHLSPDGRELTISPVLRGDAGSYQCEVWDVQGSQSSNPTYLVVNYGPDPFDIKVEPSAPCGEVVKVIEGSNVTFSAKAQSYPAPTYSWFLPNDSTPSFTERTFHIHAVSREQEGTYRCWANNSATQKSRLAALRVQVLEHTTKPLLMTPNLSVMENANTVPLTCLTIHEGALVQWLLRGQPLLPSKHLVLSEDNRTLFIHPLWRNDTGPYECEVWHGGGWTRSDPLRLTIHYGPDRVNITRGSQPGAVTHVQAELSSNLTLQCWAKSQPDAEYRWTLEHSTAVYVGEKLVIEALTWEHQGTYNCTAFNPQTRLAHSASVLVSVVGPQSPLSAGSIAGITIGVLAVITLTVGLGYFLYTRNARWPSRKTAEDPIHEVTTPTSKEEHPAQPSSDWPRSVYDNIGLELQGQVKVKKMLPQEPSEHFYEMKPPSATPEGYSHGSRKPSPQLALHPLVSTLPQGNTESVYEVLENPECSIYCQMKPSA</sequence>
<feature type="region of interest" description="Disordered" evidence="6">
    <location>
        <begin position="531"/>
        <end position="555"/>
    </location>
</feature>
<keyword evidence="7" id="KW-1133">Transmembrane helix</keyword>
<evidence type="ECO:0000256" key="6">
    <source>
        <dbReference type="SAM" id="MobiDB-lite"/>
    </source>
</evidence>
<dbReference type="Proteomes" id="UP000664940">
    <property type="component" value="Unassembled WGS sequence"/>
</dbReference>
<dbReference type="GO" id="GO:0007157">
    <property type="term" value="P:heterophilic cell-cell adhesion via plasma membrane cell adhesion molecules"/>
    <property type="evidence" value="ECO:0007669"/>
    <property type="project" value="TreeGrafter"/>
</dbReference>
<dbReference type="SMART" id="SM00409">
    <property type="entry name" value="IG"/>
    <property type="match status" value="4"/>
</dbReference>
<evidence type="ECO:0000256" key="5">
    <source>
        <dbReference type="ARBA" id="ARBA00038222"/>
    </source>
</evidence>
<evidence type="ECO:0000256" key="1">
    <source>
        <dbReference type="ARBA" id="ARBA00022729"/>
    </source>
</evidence>
<dbReference type="Pfam" id="PF13927">
    <property type="entry name" value="Ig_3"/>
    <property type="match status" value="3"/>
</dbReference>
<dbReference type="PANTHER" id="PTHR44337:SF20">
    <property type="entry name" value="CARCINOEMBRYONIC ANTIGEN-RELATED CELL ADHESION MOLECULE 5-RELATED"/>
    <property type="match status" value="1"/>
</dbReference>
<feature type="transmembrane region" description="Helical" evidence="7">
    <location>
        <begin position="444"/>
        <end position="466"/>
    </location>
</feature>
<dbReference type="GO" id="GO:0009986">
    <property type="term" value="C:cell surface"/>
    <property type="evidence" value="ECO:0007669"/>
    <property type="project" value="TreeGrafter"/>
</dbReference>
<organism evidence="10 11">
    <name type="scientific">Phyllostomus discolor</name>
    <name type="common">pale spear-nosed bat</name>
    <dbReference type="NCBI Taxonomy" id="89673"/>
    <lineage>
        <taxon>Eukaryota</taxon>
        <taxon>Metazoa</taxon>
        <taxon>Chordata</taxon>
        <taxon>Craniata</taxon>
        <taxon>Vertebrata</taxon>
        <taxon>Euteleostomi</taxon>
        <taxon>Mammalia</taxon>
        <taxon>Eutheria</taxon>
        <taxon>Laurasiatheria</taxon>
        <taxon>Chiroptera</taxon>
        <taxon>Yangochiroptera</taxon>
        <taxon>Phyllostomidae</taxon>
        <taxon>Phyllostominae</taxon>
        <taxon>Phyllostomus</taxon>
    </lineage>
</organism>
<dbReference type="SUPFAM" id="SSF48726">
    <property type="entry name" value="Immunoglobulin"/>
    <property type="match status" value="4"/>
</dbReference>
<gene>
    <name evidence="10" type="ORF">HJG60_002584</name>
</gene>
<dbReference type="PROSITE" id="PS50835">
    <property type="entry name" value="IG_LIKE"/>
    <property type="match status" value="4"/>
</dbReference>
<comment type="similarity">
    <text evidence="5">Belongs to the immunoglobulin superfamily. CEA family.</text>
</comment>
<feature type="domain" description="Ig-like" evidence="9">
    <location>
        <begin position="66"/>
        <end position="153"/>
    </location>
</feature>
<dbReference type="InterPro" id="IPR036179">
    <property type="entry name" value="Ig-like_dom_sf"/>
</dbReference>
<dbReference type="Gene3D" id="2.60.40.10">
    <property type="entry name" value="Immunoglobulins"/>
    <property type="match status" value="4"/>
</dbReference>
<evidence type="ECO:0000259" key="9">
    <source>
        <dbReference type="PROSITE" id="PS50835"/>
    </source>
</evidence>
<name>A0A834DBL7_9CHIR</name>
<keyword evidence="7" id="KW-0472">Membrane</keyword>
<dbReference type="InterPro" id="IPR003599">
    <property type="entry name" value="Ig_sub"/>
</dbReference>
<evidence type="ECO:0000256" key="3">
    <source>
        <dbReference type="ARBA" id="ARBA00023180"/>
    </source>
</evidence>
<protein>
    <submittedName>
        <fullName evidence="10">CEA cell adhesion molecule 20</fullName>
    </submittedName>
</protein>
<feature type="domain" description="Ig-like" evidence="9">
    <location>
        <begin position="253"/>
        <end position="338"/>
    </location>
</feature>
<keyword evidence="7" id="KW-0812">Transmembrane</keyword>
<feature type="domain" description="Ig-like" evidence="9">
    <location>
        <begin position="156"/>
        <end position="240"/>
    </location>
</feature>
<dbReference type="FunFam" id="2.60.40.10:FF:000244">
    <property type="entry name" value="carcinoembryonic antigen-related cell adhesion molecule 16"/>
    <property type="match status" value="2"/>
</dbReference>
<evidence type="ECO:0000256" key="4">
    <source>
        <dbReference type="ARBA" id="ARBA00023319"/>
    </source>
</evidence>